<dbReference type="SUPFAM" id="SSF51395">
    <property type="entry name" value="FMN-linked oxidoreductases"/>
    <property type="match status" value="2"/>
</dbReference>
<dbReference type="InterPro" id="IPR013785">
    <property type="entry name" value="Aldolase_TIM"/>
</dbReference>
<dbReference type="InterPro" id="IPR024036">
    <property type="entry name" value="tRNA-dHydroUridine_Synthase_C"/>
</dbReference>
<feature type="binding site" evidence="14">
    <location>
        <position position="230"/>
    </location>
    <ligand>
        <name>FMN</name>
        <dbReference type="ChEBI" id="CHEBI:58210"/>
    </ligand>
</feature>
<evidence type="ECO:0000256" key="3">
    <source>
        <dbReference type="ARBA" id="ARBA00022555"/>
    </source>
</evidence>
<dbReference type="PROSITE" id="PS01136">
    <property type="entry name" value="UPF0034"/>
    <property type="match status" value="1"/>
</dbReference>
<keyword evidence="4 12" id="KW-0285">Flavoprotein</keyword>
<name>A0A3M0YZM1_9BACT</name>
<dbReference type="GO" id="GO:0000049">
    <property type="term" value="F:tRNA binding"/>
    <property type="evidence" value="ECO:0007669"/>
    <property type="project" value="UniProtKB-KW"/>
</dbReference>
<feature type="active site" description="Proton donor" evidence="13">
    <location>
        <position position="104"/>
    </location>
</feature>
<evidence type="ECO:0000256" key="6">
    <source>
        <dbReference type="ARBA" id="ARBA00022694"/>
    </source>
</evidence>
<comment type="catalytic activity">
    <reaction evidence="11">
        <text>a 5,6-dihydrouridine in tRNA + NAD(+) = a uridine in tRNA + NADH + H(+)</text>
        <dbReference type="Rhea" id="RHEA:54452"/>
        <dbReference type="Rhea" id="RHEA-COMP:13339"/>
        <dbReference type="Rhea" id="RHEA-COMP:13887"/>
        <dbReference type="ChEBI" id="CHEBI:15378"/>
        <dbReference type="ChEBI" id="CHEBI:57540"/>
        <dbReference type="ChEBI" id="CHEBI:57945"/>
        <dbReference type="ChEBI" id="CHEBI:65315"/>
        <dbReference type="ChEBI" id="CHEBI:74443"/>
    </reaction>
</comment>
<accession>A0A3M0YZM1</accession>
<evidence type="ECO:0000256" key="1">
    <source>
        <dbReference type="ARBA" id="ARBA00001917"/>
    </source>
</evidence>
<dbReference type="GO" id="GO:0017150">
    <property type="term" value="F:tRNA dihydrouridine synthase activity"/>
    <property type="evidence" value="ECO:0007669"/>
    <property type="project" value="InterPro"/>
</dbReference>
<keyword evidence="5 12" id="KW-0288">FMN</keyword>
<dbReference type="EC" id="1.3.1.-" evidence="12"/>
<evidence type="ECO:0000256" key="13">
    <source>
        <dbReference type="PIRSR" id="PIRSR006621-1"/>
    </source>
</evidence>
<evidence type="ECO:0000256" key="7">
    <source>
        <dbReference type="ARBA" id="ARBA00022857"/>
    </source>
</evidence>
<dbReference type="CDD" id="cd02801">
    <property type="entry name" value="DUS_like_FMN"/>
    <property type="match status" value="1"/>
</dbReference>
<keyword evidence="8" id="KW-0694">RNA-binding</keyword>
<dbReference type="EMBL" id="RFKV01000028">
    <property type="protein sequence ID" value="RMD77489.1"/>
    <property type="molecule type" value="Genomic_DNA"/>
</dbReference>
<evidence type="ECO:0000256" key="11">
    <source>
        <dbReference type="ARBA" id="ARBA00048802"/>
    </source>
</evidence>
<dbReference type="PANTHER" id="PTHR11082">
    <property type="entry name" value="TRNA-DIHYDROURIDINE SYNTHASE"/>
    <property type="match status" value="1"/>
</dbReference>
<comment type="catalytic activity">
    <reaction evidence="10">
        <text>a 5,6-dihydrouridine in tRNA + NADP(+) = a uridine in tRNA + NADPH + H(+)</text>
        <dbReference type="Rhea" id="RHEA:23624"/>
        <dbReference type="Rhea" id="RHEA-COMP:13339"/>
        <dbReference type="Rhea" id="RHEA-COMP:13887"/>
        <dbReference type="ChEBI" id="CHEBI:15378"/>
        <dbReference type="ChEBI" id="CHEBI:57783"/>
        <dbReference type="ChEBI" id="CHEBI:58349"/>
        <dbReference type="ChEBI" id="CHEBI:65315"/>
        <dbReference type="ChEBI" id="CHEBI:74443"/>
    </reaction>
</comment>
<comment type="function">
    <text evidence="2 12">Catalyzes the synthesis of 5,6-dihydrouridine (D), a modified base found in the D-loop of most tRNAs, via the reduction of the C5-C6 double bond in target uridines.</text>
</comment>
<dbReference type="Gene3D" id="3.20.20.70">
    <property type="entry name" value="Aldolase class I"/>
    <property type="match status" value="1"/>
</dbReference>
<protein>
    <recommendedName>
        <fullName evidence="12">tRNA-dihydrouridine synthase</fullName>
        <ecNumber evidence="12">1.3.1.-</ecNumber>
    </recommendedName>
</protein>
<dbReference type="InterPro" id="IPR018517">
    <property type="entry name" value="tRNA_hU_synthase_CS"/>
</dbReference>
<dbReference type="AlphaFoldDB" id="A0A3M0YZM1"/>
<evidence type="ECO:0000256" key="12">
    <source>
        <dbReference type="PIRNR" id="PIRNR006621"/>
    </source>
</evidence>
<evidence type="ECO:0000256" key="10">
    <source>
        <dbReference type="ARBA" id="ARBA00048205"/>
    </source>
</evidence>
<feature type="domain" description="DUS-like FMN-binding" evidence="15">
    <location>
        <begin position="188"/>
        <end position="381"/>
    </location>
</feature>
<evidence type="ECO:0000256" key="14">
    <source>
        <dbReference type="PIRSR" id="PIRSR006621-2"/>
    </source>
</evidence>
<keyword evidence="7" id="KW-0521">NADP</keyword>
<evidence type="ECO:0000256" key="2">
    <source>
        <dbReference type="ARBA" id="ARBA00002790"/>
    </source>
</evidence>
<keyword evidence="9 12" id="KW-0560">Oxidoreductase</keyword>
<dbReference type="PIRSF" id="PIRSF006621">
    <property type="entry name" value="Dus"/>
    <property type="match status" value="1"/>
</dbReference>
<dbReference type="InterPro" id="IPR035587">
    <property type="entry name" value="DUS-like_FMN-bd"/>
</dbReference>
<feature type="binding site" evidence="14">
    <location>
        <begin position="285"/>
        <end position="286"/>
    </location>
    <ligand>
        <name>FMN</name>
        <dbReference type="ChEBI" id="CHEBI:58210"/>
    </ligand>
</feature>
<proteinExistence type="inferred from homology"/>
<dbReference type="GO" id="GO:0050660">
    <property type="term" value="F:flavin adenine dinucleotide binding"/>
    <property type="evidence" value="ECO:0007669"/>
    <property type="project" value="InterPro"/>
</dbReference>
<keyword evidence="3" id="KW-0820">tRNA-binding</keyword>
<evidence type="ECO:0000256" key="4">
    <source>
        <dbReference type="ARBA" id="ARBA00022630"/>
    </source>
</evidence>
<evidence type="ECO:0000313" key="17">
    <source>
        <dbReference type="Proteomes" id="UP000269410"/>
    </source>
</evidence>
<evidence type="ECO:0000256" key="8">
    <source>
        <dbReference type="ARBA" id="ARBA00022884"/>
    </source>
</evidence>
<evidence type="ECO:0000256" key="5">
    <source>
        <dbReference type="ARBA" id="ARBA00022643"/>
    </source>
</evidence>
<evidence type="ECO:0000256" key="9">
    <source>
        <dbReference type="ARBA" id="ARBA00023002"/>
    </source>
</evidence>
<sequence>MNNNCFLSQFKSPVVGLAPMDGVSDAPFRYIIKKYGNPDLIFTEFTHVRGICVAGDKLLHHFLYDESERNIIAQIYGNEPEYFYHATKIICALGFDGVDINMGCPAKNVASSGAGAGLIKTPELALQIIRSVKQAVVDWVSDGKITGVSDKTLKQFEKQKQEQLKKAILKYTNLENVSTISNGLFNLLYQAVERKPIPVSVKTRIGYDKPITEDWVKTLNSEKPEWISIHGRTLKQMYEGCADWDEIAKAVKISSVPIIANGDIKTSSDAIAILKKTQASGFLIGRASLGNPFIFYEINQTFNKNKIPLNYDTRDTKIKLKLIREHTKYYIETYPNPKLFSQMRKHYGWYSTGFEGANELRKNLMQVSSVAELEAVLKNFEDKFNTKLL</sequence>
<comment type="similarity">
    <text evidence="12">Belongs to the dus family.</text>
</comment>
<comment type="cofactor">
    <cofactor evidence="1 12 14">
        <name>FMN</name>
        <dbReference type="ChEBI" id="CHEBI:58210"/>
    </cofactor>
</comment>
<dbReference type="Proteomes" id="UP000269410">
    <property type="component" value="Unassembled WGS sequence"/>
</dbReference>
<dbReference type="PANTHER" id="PTHR11082:SF25">
    <property type="entry name" value="DUS-LIKE FMN-BINDING DOMAIN-CONTAINING PROTEIN"/>
    <property type="match status" value="1"/>
</dbReference>
<keyword evidence="6 12" id="KW-0819">tRNA processing</keyword>
<dbReference type="Pfam" id="PF01207">
    <property type="entry name" value="Dus"/>
    <property type="match status" value="2"/>
</dbReference>
<gene>
    <name evidence="16" type="ORF">D6810_00775</name>
</gene>
<dbReference type="InterPro" id="IPR001269">
    <property type="entry name" value="DUS_fam"/>
</dbReference>
<evidence type="ECO:0000313" key="16">
    <source>
        <dbReference type="EMBL" id="RMD77489.1"/>
    </source>
</evidence>
<feature type="binding site" evidence="14">
    <location>
        <position position="74"/>
    </location>
    <ligand>
        <name>FMN</name>
        <dbReference type="ChEBI" id="CHEBI:58210"/>
    </ligand>
</feature>
<reference evidence="16 17" key="1">
    <citation type="submission" date="2018-10" db="EMBL/GenBank/DDBJ databases">
        <title>Thermophilic Lithotrophy and Phototrophy in an Intertidal, Iron-rich, Geothermal Spring.</title>
        <authorList>
            <person name="Ward L.M."/>
            <person name="Idei A."/>
            <person name="Nakagawa M."/>
            <person name="Ueno Y."/>
            <person name="Fischer W."/>
            <person name="Mcglynn S.E."/>
        </authorList>
    </citation>
    <scope>NUCLEOTIDE SEQUENCE [LARGE SCALE GENOMIC DNA]</scope>
    <source>
        <strain evidence="16">J137</strain>
    </source>
</reference>
<dbReference type="Gene3D" id="1.10.1200.80">
    <property type="entry name" value="Putative flavin oxidoreducatase, domain 2"/>
    <property type="match status" value="1"/>
</dbReference>
<keyword evidence="14" id="KW-0547">Nucleotide-binding</keyword>
<feature type="domain" description="DUS-like FMN-binding" evidence="15">
    <location>
        <begin position="17"/>
        <end position="140"/>
    </location>
</feature>
<evidence type="ECO:0000259" key="15">
    <source>
        <dbReference type="Pfam" id="PF01207"/>
    </source>
</evidence>
<comment type="caution">
    <text evidence="16">The sequence shown here is derived from an EMBL/GenBank/DDBJ whole genome shotgun (WGS) entry which is preliminary data.</text>
</comment>
<organism evidence="16 17">
    <name type="scientific">Candidatus Dojkabacteria bacterium</name>
    <dbReference type="NCBI Taxonomy" id="2099670"/>
    <lineage>
        <taxon>Bacteria</taxon>
        <taxon>Candidatus Dojkabacteria</taxon>
    </lineage>
</organism>